<accession>A0ACB8GLK9</accession>
<sequence length="688" mass="76184">MSKTVPNARIGTPTPMTPVRAITSTISTRSTPSVPPATEAYEPLLKSLFQHRLKFVLLFTAAVTWLIDGFWAWWQLGSPKIWVIATLPLSPWIVFLALSWFTVALPTTVLRKVFLRAQRSGAASPIDIIKMSSSQKSMKVASIVYFLSALSALIIHTVMAYYYESDIRGDPKLSIFVKSKKHPYYLNGRLVFLFFSQASTALAFSLRGAMIDRFAYRWSHSSHSGHTVQFFTVAMAIIVSTVFSTMAISTASLLFAIARLCLPILIRIPLVSLLLRPFTAHFLKGQWSILLPLIHIPLLVRAWILAFTTLVTWEIADDLFEHVVSEPAHVSQVTADANTTIVSGISSSDRIFKYFAYSELRDLAKDQSTSASTQRTALFGDQQSSLNLWNFLVRESLALLESDYQLFLRRGQPAPPAPVPAPVTPKVTVSPNIATPTPLLRQRIFKSTPESPGQAALDALSSDGPIAKVVDVGADATHMPELFRSLETQVISSPIAAEAKKNVETAAGLGSRIKSRVVSSTTSLWSSYAPETVKDSVATVVAWAAKKRLSKEVEASLPFRELDLVVIEALSYLISSSLTEDRYGTVQRDIPKVLEIMVSFLSAVEEYQIKISTQQKPLSQPPVSRREKQQHESLAIEIHKSQEVLGSMGDGLKEGLARIVRTFGDKLFAFKFPPRIGHKLQEFLDYST</sequence>
<comment type="caution">
    <text evidence="1">The sequence shown here is derived from an EMBL/GenBank/DDBJ whole genome shotgun (WGS) entry which is preliminary data.</text>
</comment>
<protein>
    <submittedName>
        <fullName evidence="1">Nucleoporin NDC1</fullName>
    </submittedName>
</protein>
<evidence type="ECO:0000313" key="1">
    <source>
        <dbReference type="EMBL" id="KAH9476277.1"/>
    </source>
</evidence>
<dbReference type="EMBL" id="JAFIQS020000011">
    <property type="protein sequence ID" value="KAH9476277.1"/>
    <property type="molecule type" value="Genomic_DNA"/>
</dbReference>
<dbReference type="Proteomes" id="UP000664032">
    <property type="component" value="Unassembled WGS sequence"/>
</dbReference>
<reference evidence="1" key="1">
    <citation type="submission" date="2021-10" db="EMBL/GenBank/DDBJ databases">
        <title>Psilocybe cubensis genome.</title>
        <authorList>
            <person name="Mckernan K.J."/>
            <person name="Crawford S."/>
            <person name="Trippe A."/>
            <person name="Kane L.T."/>
            <person name="Mclaughlin S."/>
        </authorList>
    </citation>
    <scope>NUCLEOTIDE SEQUENCE</scope>
    <source>
        <strain evidence="1">MGC-MH-2018</strain>
    </source>
</reference>
<evidence type="ECO:0000313" key="2">
    <source>
        <dbReference type="Proteomes" id="UP000664032"/>
    </source>
</evidence>
<gene>
    <name evidence="1" type="ORF">JR316_0011850</name>
</gene>
<organism evidence="1 2">
    <name type="scientific">Psilocybe cubensis</name>
    <name type="common">Psychedelic mushroom</name>
    <name type="synonym">Stropharia cubensis</name>
    <dbReference type="NCBI Taxonomy" id="181762"/>
    <lineage>
        <taxon>Eukaryota</taxon>
        <taxon>Fungi</taxon>
        <taxon>Dikarya</taxon>
        <taxon>Basidiomycota</taxon>
        <taxon>Agaricomycotina</taxon>
        <taxon>Agaricomycetes</taxon>
        <taxon>Agaricomycetidae</taxon>
        <taxon>Agaricales</taxon>
        <taxon>Agaricineae</taxon>
        <taxon>Strophariaceae</taxon>
        <taxon>Psilocybe</taxon>
    </lineage>
</organism>
<keyword evidence="2" id="KW-1185">Reference proteome</keyword>
<name>A0ACB8GLK9_PSICU</name>
<proteinExistence type="predicted"/>